<dbReference type="Proteomes" id="UP000656077">
    <property type="component" value="Unassembled WGS sequence"/>
</dbReference>
<dbReference type="InterPro" id="IPR036388">
    <property type="entry name" value="WH-like_DNA-bd_sf"/>
</dbReference>
<evidence type="ECO:0000313" key="1">
    <source>
        <dbReference type="EMBL" id="MVX65716.1"/>
    </source>
</evidence>
<comment type="caution">
    <text evidence="1">The sequence shown here is derived from an EMBL/GenBank/DDBJ whole genome shotgun (WGS) entry which is preliminary data.</text>
</comment>
<organism evidence="1 2">
    <name type="scientific">Clostridium chromiireducens</name>
    <dbReference type="NCBI Taxonomy" id="225345"/>
    <lineage>
        <taxon>Bacteria</taxon>
        <taxon>Bacillati</taxon>
        <taxon>Bacillota</taxon>
        <taxon>Clostridia</taxon>
        <taxon>Eubacteriales</taxon>
        <taxon>Clostridiaceae</taxon>
        <taxon>Clostridium</taxon>
    </lineage>
</organism>
<dbReference type="Gene3D" id="1.10.10.10">
    <property type="entry name" value="Winged helix-like DNA-binding domain superfamily/Winged helix DNA-binding domain"/>
    <property type="match status" value="1"/>
</dbReference>
<dbReference type="GeneID" id="66348121"/>
<gene>
    <name evidence="1" type="ORF">GKZ28_18720</name>
</gene>
<protein>
    <submittedName>
        <fullName evidence="1">Uncharacterized protein</fullName>
    </submittedName>
</protein>
<name>A0A964RPZ8_9CLOT</name>
<reference evidence="1" key="1">
    <citation type="submission" date="2019-12" db="EMBL/GenBank/DDBJ databases">
        <title>Microbes associate with the intestines of laboratory mice.</title>
        <authorList>
            <person name="Navarre W."/>
            <person name="Wong E."/>
        </authorList>
    </citation>
    <scope>NUCLEOTIDE SEQUENCE</scope>
    <source>
        <strain evidence="1">NM79_F5</strain>
    </source>
</reference>
<accession>A0A964RPZ8</accession>
<proteinExistence type="predicted"/>
<sequence>MDLFEKQDKIVEMYITREYTIPKLANETGMREEDVATILHLNNFYYGIKRNSDNMLNNKLYNFCISERKLESIRTL</sequence>
<evidence type="ECO:0000313" key="2">
    <source>
        <dbReference type="Proteomes" id="UP000656077"/>
    </source>
</evidence>
<dbReference type="EMBL" id="WSRQ01000037">
    <property type="protein sequence ID" value="MVX65716.1"/>
    <property type="molecule type" value="Genomic_DNA"/>
</dbReference>
<dbReference type="AlphaFoldDB" id="A0A964RPZ8"/>
<dbReference type="RefSeq" id="WP_077869151.1">
    <property type="nucleotide sequence ID" value="NZ_WSRQ01000037.1"/>
</dbReference>